<evidence type="ECO:0000313" key="2">
    <source>
        <dbReference type="EMBL" id="KAK6790145.1"/>
    </source>
</evidence>
<organism evidence="2 3">
    <name type="scientific">Solanum bulbocastanum</name>
    <name type="common">Wild potato</name>
    <dbReference type="NCBI Taxonomy" id="147425"/>
    <lineage>
        <taxon>Eukaryota</taxon>
        <taxon>Viridiplantae</taxon>
        <taxon>Streptophyta</taxon>
        <taxon>Embryophyta</taxon>
        <taxon>Tracheophyta</taxon>
        <taxon>Spermatophyta</taxon>
        <taxon>Magnoliopsida</taxon>
        <taxon>eudicotyledons</taxon>
        <taxon>Gunneridae</taxon>
        <taxon>Pentapetalae</taxon>
        <taxon>asterids</taxon>
        <taxon>lamiids</taxon>
        <taxon>Solanales</taxon>
        <taxon>Solanaceae</taxon>
        <taxon>Solanoideae</taxon>
        <taxon>Solaneae</taxon>
        <taxon>Solanum</taxon>
    </lineage>
</organism>
<proteinExistence type="predicted"/>
<feature type="compositionally biased region" description="Polar residues" evidence="1">
    <location>
        <begin position="1"/>
        <end position="12"/>
    </location>
</feature>
<accession>A0AAN8TLW7</accession>
<feature type="region of interest" description="Disordered" evidence="1">
    <location>
        <begin position="1"/>
        <end position="34"/>
    </location>
</feature>
<name>A0AAN8TLW7_SOLBU</name>
<keyword evidence="3" id="KW-1185">Reference proteome</keyword>
<gene>
    <name evidence="2" type="ORF">RDI58_013945</name>
</gene>
<dbReference type="Proteomes" id="UP001371456">
    <property type="component" value="Unassembled WGS sequence"/>
</dbReference>
<evidence type="ECO:0000313" key="3">
    <source>
        <dbReference type="Proteomes" id="UP001371456"/>
    </source>
</evidence>
<reference evidence="2 3" key="1">
    <citation type="submission" date="2024-02" db="EMBL/GenBank/DDBJ databases">
        <title>de novo genome assembly of Solanum bulbocastanum strain 11H21.</title>
        <authorList>
            <person name="Hosaka A.J."/>
        </authorList>
    </citation>
    <scope>NUCLEOTIDE SEQUENCE [LARGE SCALE GENOMIC DNA]</scope>
    <source>
        <tissue evidence="2">Young leaves</tissue>
    </source>
</reference>
<sequence length="100" mass="11099">MALLDINSNLTIDTPPPHAEQQATTKQNSNQKPPYCVKQLLTARSKLEAQANTTKPISNQRALSSDQITPAKLKASTISNNQKPPAWLQLRLRSWKLPAK</sequence>
<feature type="compositionally biased region" description="Polar residues" evidence="1">
    <location>
        <begin position="21"/>
        <end position="32"/>
    </location>
</feature>
<protein>
    <submittedName>
        <fullName evidence="2">Uncharacterized protein</fullName>
    </submittedName>
</protein>
<evidence type="ECO:0000256" key="1">
    <source>
        <dbReference type="SAM" id="MobiDB-lite"/>
    </source>
</evidence>
<comment type="caution">
    <text evidence="2">The sequence shown here is derived from an EMBL/GenBank/DDBJ whole genome shotgun (WGS) entry which is preliminary data.</text>
</comment>
<dbReference type="AlphaFoldDB" id="A0AAN8TLW7"/>
<dbReference type="EMBL" id="JBANQN010000005">
    <property type="protein sequence ID" value="KAK6790145.1"/>
    <property type="molecule type" value="Genomic_DNA"/>
</dbReference>